<evidence type="ECO:0000259" key="1">
    <source>
        <dbReference type="PROSITE" id="PS50943"/>
    </source>
</evidence>
<accession>A0A0U4F501</accession>
<organism evidence="2 3">
    <name type="scientific">Lentibacillus amyloliquefaciens</name>
    <dbReference type="NCBI Taxonomy" id="1472767"/>
    <lineage>
        <taxon>Bacteria</taxon>
        <taxon>Bacillati</taxon>
        <taxon>Bacillota</taxon>
        <taxon>Bacilli</taxon>
        <taxon>Bacillales</taxon>
        <taxon>Bacillaceae</taxon>
        <taxon>Lentibacillus</taxon>
    </lineage>
</organism>
<dbReference type="Proteomes" id="UP000050331">
    <property type="component" value="Chromosome"/>
</dbReference>
<dbReference type="RefSeq" id="WP_068442232.1">
    <property type="nucleotide sequence ID" value="NZ_CP013862.1"/>
</dbReference>
<dbReference type="AlphaFoldDB" id="A0A0U4F501"/>
<reference evidence="2 3" key="1">
    <citation type="submission" date="2016-01" db="EMBL/GenBank/DDBJ databases">
        <title>Complete genome sequence of strain Lentibacillus amyloliquefaciens LAM0015T isolated from saline sediment.</title>
        <authorList>
            <person name="Wang J.-L."/>
            <person name="He M.-X."/>
        </authorList>
    </citation>
    <scope>NUCLEOTIDE SEQUENCE [LARGE SCALE GENOMIC DNA]</scope>
    <source>
        <strain evidence="2 3">LAM0015</strain>
    </source>
</reference>
<evidence type="ECO:0000313" key="3">
    <source>
        <dbReference type="Proteomes" id="UP000050331"/>
    </source>
</evidence>
<proteinExistence type="predicted"/>
<gene>
    <name evidence="2" type="ORF">AOX59_04120</name>
</gene>
<keyword evidence="3" id="KW-1185">Reference proteome</keyword>
<dbReference type="CDD" id="cd00093">
    <property type="entry name" value="HTH_XRE"/>
    <property type="match status" value="1"/>
</dbReference>
<dbReference type="SUPFAM" id="SSF47413">
    <property type="entry name" value="lambda repressor-like DNA-binding domains"/>
    <property type="match status" value="1"/>
</dbReference>
<sequence length="57" mass="6993">MSEREELLIKRRRKGISQKFLSEKLNCNQSLISRWEKNQCNMSDEKISKYREIIEFQ</sequence>
<dbReference type="PROSITE" id="PS50943">
    <property type="entry name" value="HTH_CROC1"/>
    <property type="match status" value="1"/>
</dbReference>
<dbReference type="GO" id="GO:0003677">
    <property type="term" value="F:DNA binding"/>
    <property type="evidence" value="ECO:0007669"/>
    <property type="project" value="InterPro"/>
</dbReference>
<name>A0A0U4F501_9BACI</name>
<dbReference type="OrthoDB" id="2905717at2"/>
<dbReference type="KEGG" id="lao:AOX59_04120"/>
<dbReference type="Pfam" id="PF01381">
    <property type="entry name" value="HTH_3"/>
    <property type="match status" value="1"/>
</dbReference>
<feature type="domain" description="HTH cro/C1-type" evidence="1">
    <location>
        <begin position="7"/>
        <end position="49"/>
    </location>
</feature>
<dbReference type="InterPro" id="IPR010982">
    <property type="entry name" value="Lambda_DNA-bd_dom_sf"/>
</dbReference>
<dbReference type="Gene3D" id="1.10.260.40">
    <property type="entry name" value="lambda repressor-like DNA-binding domains"/>
    <property type="match status" value="1"/>
</dbReference>
<dbReference type="STRING" id="1472767.AOX59_04120"/>
<dbReference type="InterPro" id="IPR001387">
    <property type="entry name" value="Cro/C1-type_HTH"/>
</dbReference>
<dbReference type="EMBL" id="CP013862">
    <property type="protein sequence ID" value="ALX47859.1"/>
    <property type="molecule type" value="Genomic_DNA"/>
</dbReference>
<evidence type="ECO:0000313" key="2">
    <source>
        <dbReference type="EMBL" id="ALX47859.1"/>
    </source>
</evidence>
<protein>
    <submittedName>
        <fullName evidence="2">XRE family transcriptional regulator</fullName>
    </submittedName>
</protein>